<evidence type="ECO:0000256" key="4">
    <source>
        <dbReference type="ARBA" id="ARBA00022833"/>
    </source>
</evidence>
<dbReference type="InterPro" id="IPR015892">
    <property type="entry name" value="Carbonic_anhydrase_CS"/>
</dbReference>
<proteinExistence type="inferred from homology"/>
<name>A0A0S7BZZ4_9BACT</name>
<dbReference type="GO" id="GO:0004089">
    <property type="term" value="F:carbonate dehydratase activity"/>
    <property type="evidence" value="ECO:0007669"/>
    <property type="project" value="UniProtKB-UniRule"/>
</dbReference>
<dbReference type="PATRIC" id="fig|1678841.3.peg.803"/>
<dbReference type="PANTHER" id="PTHR11002:SF76">
    <property type="entry name" value="CARBONIC ANHYDRASE"/>
    <property type="match status" value="1"/>
</dbReference>
<dbReference type="CDD" id="cd00884">
    <property type="entry name" value="beta_CA_cladeB"/>
    <property type="match status" value="1"/>
</dbReference>
<dbReference type="RefSeq" id="WP_062038581.1">
    <property type="nucleotide sequence ID" value="NZ_DF968182.1"/>
</dbReference>
<dbReference type="EMBL" id="DF968182">
    <property type="protein sequence ID" value="GAP42582.1"/>
    <property type="molecule type" value="Genomic_DNA"/>
</dbReference>
<dbReference type="Pfam" id="PF00484">
    <property type="entry name" value="Pro_CA"/>
    <property type="match status" value="1"/>
</dbReference>
<keyword evidence="10" id="KW-1185">Reference proteome</keyword>
<evidence type="ECO:0000313" key="9">
    <source>
        <dbReference type="EMBL" id="GAP42582.1"/>
    </source>
</evidence>
<sequence length="208" mass="23665">MHGFEDDVKRFREKDFEANREHFGKLGRKQNPHTLFIGCSDSRVVPSLITQTMPGELFIVRNIANLVPMYRESVEFLATTSAIEYAVQILNVKNIIVCGHSNCGGCAALWENPENLSHIPHTRKWLELAASVKDKVTLTLKSADHAAREWLTEQINVTEQLSHLMTYPYIREKVENKALQLIGWHYMIHSGDIYQYNAGSGHFELLGG</sequence>
<organism evidence="9">
    <name type="scientific">Lentimicrobium saccharophilum</name>
    <dbReference type="NCBI Taxonomy" id="1678841"/>
    <lineage>
        <taxon>Bacteria</taxon>
        <taxon>Pseudomonadati</taxon>
        <taxon>Bacteroidota</taxon>
        <taxon>Bacteroidia</taxon>
        <taxon>Bacteroidales</taxon>
        <taxon>Lentimicrobiaceae</taxon>
        <taxon>Lentimicrobium</taxon>
    </lineage>
</organism>
<dbReference type="InterPro" id="IPR001765">
    <property type="entry name" value="Carbonic_anhydrase"/>
</dbReference>
<dbReference type="AlphaFoldDB" id="A0A0S7BZZ4"/>
<comment type="similarity">
    <text evidence="1 8">Belongs to the beta-class carbonic anhydrase family.</text>
</comment>
<dbReference type="PANTHER" id="PTHR11002">
    <property type="entry name" value="CARBONIC ANHYDRASE"/>
    <property type="match status" value="1"/>
</dbReference>
<protein>
    <recommendedName>
        <fullName evidence="2 8">Carbonic anhydrase</fullName>
        <ecNumber evidence="2 8">4.2.1.1</ecNumber>
    </recommendedName>
    <alternativeName>
        <fullName evidence="8">Carbonate dehydratase</fullName>
    </alternativeName>
</protein>
<dbReference type="EC" id="4.2.1.1" evidence="2 8"/>
<feature type="binding site" evidence="7">
    <location>
        <position position="39"/>
    </location>
    <ligand>
        <name>Zn(2+)</name>
        <dbReference type="ChEBI" id="CHEBI:29105"/>
    </ligand>
</feature>
<dbReference type="STRING" id="1678841.TBC1_11713"/>
<comment type="cofactor">
    <cofactor evidence="7">
        <name>Zn(2+)</name>
        <dbReference type="ChEBI" id="CHEBI:29105"/>
    </cofactor>
    <text evidence="7">Binds 1 zinc ion per subunit.</text>
</comment>
<keyword evidence="3 7" id="KW-0479">Metal-binding</keyword>
<evidence type="ECO:0000256" key="5">
    <source>
        <dbReference type="ARBA" id="ARBA00023239"/>
    </source>
</evidence>
<evidence type="ECO:0000256" key="3">
    <source>
        <dbReference type="ARBA" id="ARBA00022723"/>
    </source>
</evidence>
<evidence type="ECO:0000256" key="2">
    <source>
        <dbReference type="ARBA" id="ARBA00012925"/>
    </source>
</evidence>
<dbReference type="InterPro" id="IPR036874">
    <property type="entry name" value="Carbonic_anhydrase_sf"/>
</dbReference>
<evidence type="ECO:0000256" key="1">
    <source>
        <dbReference type="ARBA" id="ARBA00006217"/>
    </source>
</evidence>
<feature type="binding site" evidence="7">
    <location>
        <position position="100"/>
    </location>
    <ligand>
        <name>Zn(2+)</name>
        <dbReference type="ChEBI" id="CHEBI:29105"/>
    </ligand>
</feature>
<feature type="binding site" evidence="7">
    <location>
        <position position="103"/>
    </location>
    <ligand>
        <name>Zn(2+)</name>
        <dbReference type="ChEBI" id="CHEBI:29105"/>
    </ligand>
</feature>
<accession>A0A0S7BZZ4</accession>
<reference evidence="9" key="1">
    <citation type="journal article" date="2015" name="Genome Announc.">
        <title>Draft Genome Sequence of Bacteroidales Strain TBC1, a Novel Isolate from a Methanogenic Wastewater Treatment System.</title>
        <authorList>
            <person name="Tourlousse D.M."/>
            <person name="Matsuura N."/>
            <person name="Sun L."/>
            <person name="Toyonaga M."/>
            <person name="Kuroda K."/>
            <person name="Ohashi A."/>
            <person name="Cruz R."/>
            <person name="Yamaguchi T."/>
            <person name="Sekiguchi Y."/>
        </authorList>
    </citation>
    <scope>NUCLEOTIDE SEQUENCE [LARGE SCALE GENOMIC DNA]</scope>
    <source>
        <strain evidence="9">TBC1</strain>
    </source>
</reference>
<comment type="function">
    <text evidence="8">Reversible hydration of carbon dioxide.</text>
</comment>
<dbReference type="PROSITE" id="PS00704">
    <property type="entry name" value="PROK_CO2_ANHYDRASE_1"/>
    <property type="match status" value="1"/>
</dbReference>
<keyword evidence="4 7" id="KW-0862">Zinc</keyword>
<dbReference type="SMART" id="SM00947">
    <property type="entry name" value="Pro_CA"/>
    <property type="match status" value="1"/>
</dbReference>
<dbReference type="GO" id="GO:0008270">
    <property type="term" value="F:zinc ion binding"/>
    <property type="evidence" value="ECO:0007669"/>
    <property type="project" value="UniProtKB-UniRule"/>
</dbReference>
<dbReference type="Proteomes" id="UP000053091">
    <property type="component" value="Unassembled WGS sequence"/>
</dbReference>
<dbReference type="PROSITE" id="PS00705">
    <property type="entry name" value="PROK_CO2_ANHYDRASE_2"/>
    <property type="match status" value="1"/>
</dbReference>
<dbReference type="InterPro" id="IPR045066">
    <property type="entry name" value="Beta_CA_cladeB"/>
</dbReference>
<evidence type="ECO:0000313" key="10">
    <source>
        <dbReference type="Proteomes" id="UP000053091"/>
    </source>
</evidence>
<gene>
    <name evidence="9" type="ORF">TBC1_11713</name>
</gene>
<dbReference type="GO" id="GO:0015976">
    <property type="term" value="P:carbon utilization"/>
    <property type="evidence" value="ECO:0007669"/>
    <property type="project" value="InterPro"/>
</dbReference>
<evidence type="ECO:0000256" key="8">
    <source>
        <dbReference type="RuleBase" id="RU003956"/>
    </source>
</evidence>
<dbReference type="SUPFAM" id="SSF53056">
    <property type="entry name" value="beta-carbonic anhydrase, cab"/>
    <property type="match status" value="1"/>
</dbReference>
<dbReference type="OrthoDB" id="9797527at2"/>
<feature type="binding site" evidence="7">
    <location>
        <position position="41"/>
    </location>
    <ligand>
        <name>Zn(2+)</name>
        <dbReference type="ChEBI" id="CHEBI:29105"/>
    </ligand>
</feature>
<comment type="catalytic activity">
    <reaction evidence="6 8">
        <text>hydrogencarbonate + H(+) = CO2 + H2O</text>
        <dbReference type="Rhea" id="RHEA:10748"/>
        <dbReference type="ChEBI" id="CHEBI:15377"/>
        <dbReference type="ChEBI" id="CHEBI:15378"/>
        <dbReference type="ChEBI" id="CHEBI:16526"/>
        <dbReference type="ChEBI" id="CHEBI:17544"/>
        <dbReference type="EC" id="4.2.1.1"/>
    </reaction>
</comment>
<keyword evidence="5 8" id="KW-0456">Lyase</keyword>
<evidence type="ECO:0000256" key="6">
    <source>
        <dbReference type="ARBA" id="ARBA00048348"/>
    </source>
</evidence>
<evidence type="ECO:0000256" key="7">
    <source>
        <dbReference type="PIRSR" id="PIRSR601765-1"/>
    </source>
</evidence>
<dbReference type="Gene3D" id="3.40.1050.10">
    <property type="entry name" value="Carbonic anhydrase"/>
    <property type="match status" value="1"/>
</dbReference>